<evidence type="ECO:0000313" key="9">
    <source>
        <dbReference type="Proteomes" id="UP000321721"/>
    </source>
</evidence>
<gene>
    <name evidence="8" type="ORF">FRY74_04655</name>
</gene>
<dbReference type="PANTHER" id="PTHR33545:SF5">
    <property type="entry name" value="UPF0750 MEMBRANE PROTEIN YITT"/>
    <property type="match status" value="1"/>
</dbReference>
<feature type="transmembrane region" description="Helical" evidence="6">
    <location>
        <begin position="84"/>
        <end position="103"/>
    </location>
</feature>
<organism evidence="8 9">
    <name type="scientific">Vicingus serpentipes</name>
    <dbReference type="NCBI Taxonomy" id="1926625"/>
    <lineage>
        <taxon>Bacteria</taxon>
        <taxon>Pseudomonadati</taxon>
        <taxon>Bacteroidota</taxon>
        <taxon>Flavobacteriia</taxon>
        <taxon>Flavobacteriales</taxon>
        <taxon>Vicingaceae</taxon>
        <taxon>Vicingus</taxon>
    </lineage>
</organism>
<evidence type="ECO:0000256" key="1">
    <source>
        <dbReference type="ARBA" id="ARBA00004651"/>
    </source>
</evidence>
<evidence type="ECO:0000313" key="8">
    <source>
        <dbReference type="EMBL" id="TXB65864.1"/>
    </source>
</evidence>
<dbReference type="InterPro" id="IPR015867">
    <property type="entry name" value="N-reg_PII/ATP_PRibTrfase_C"/>
</dbReference>
<feature type="transmembrane region" description="Helical" evidence="6">
    <location>
        <begin position="51"/>
        <end position="72"/>
    </location>
</feature>
<feature type="transmembrane region" description="Helical" evidence="6">
    <location>
        <begin position="154"/>
        <end position="172"/>
    </location>
</feature>
<dbReference type="Proteomes" id="UP000321721">
    <property type="component" value="Unassembled WGS sequence"/>
</dbReference>
<name>A0A5C6RUY9_9FLAO</name>
<reference evidence="8 9" key="1">
    <citation type="submission" date="2019-08" db="EMBL/GenBank/DDBJ databases">
        <title>Genome of Vicingus serpentipes NCIMB 15042.</title>
        <authorList>
            <person name="Bowman J.P."/>
        </authorList>
    </citation>
    <scope>NUCLEOTIDE SEQUENCE [LARGE SCALE GENOMIC DNA]</scope>
    <source>
        <strain evidence="8 9">NCIMB 15042</strain>
    </source>
</reference>
<dbReference type="RefSeq" id="WP_147099112.1">
    <property type="nucleotide sequence ID" value="NZ_VOOS01000002.1"/>
</dbReference>
<evidence type="ECO:0000259" key="7">
    <source>
        <dbReference type="Pfam" id="PF10035"/>
    </source>
</evidence>
<feature type="transmembrane region" description="Helical" evidence="6">
    <location>
        <begin position="115"/>
        <end position="142"/>
    </location>
</feature>
<dbReference type="Pfam" id="PF02588">
    <property type="entry name" value="YitT_membrane"/>
    <property type="match status" value="1"/>
</dbReference>
<evidence type="ECO:0000256" key="2">
    <source>
        <dbReference type="ARBA" id="ARBA00022475"/>
    </source>
</evidence>
<keyword evidence="3 6" id="KW-0812">Transmembrane</keyword>
<comment type="caution">
    <text evidence="8">The sequence shown here is derived from an EMBL/GenBank/DDBJ whole genome shotgun (WGS) entry which is preliminary data.</text>
</comment>
<evidence type="ECO:0000256" key="5">
    <source>
        <dbReference type="ARBA" id="ARBA00023136"/>
    </source>
</evidence>
<feature type="transmembrane region" description="Helical" evidence="6">
    <location>
        <begin position="12"/>
        <end position="31"/>
    </location>
</feature>
<protein>
    <submittedName>
        <fullName evidence="8">YitT family protein</fullName>
    </submittedName>
</protein>
<dbReference type="InterPro" id="IPR019264">
    <property type="entry name" value="DUF2179"/>
</dbReference>
<evidence type="ECO:0000256" key="6">
    <source>
        <dbReference type="SAM" id="Phobius"/>
    </source>
</evidence>
<dbReference type="Pfam" id="PF10035">
    <property type="entry name" value="DUF2179"/>
    <property type="match status" value="1"/>
</dbReference>
<dbReference type="InterPro" id="IPR003740">
    <property type="entry name" value="YitT"/>
</dbReference>
<evidence type="ECO:0000256" key="3">
    <source>
        <dbReference type="ARBA" id="ARBA00022692"/>
    </source>
</evidence>
<keyword evidence="2" id="KW-1003">Cell membrane</keyword>
<dbReference type="PIRSF" id="PIRSF006483">
    <property type="entry name" value="Membrane_protein_YitT"/>
    <property type="match status" value="1"/>
</dbReference>
<comment type="subcellular location">
    <subcellularLocation>
        <location evidence="1">Cell membrane</location>
        <topology evidence="1">Multi-pass membrane protein</topology>
    </subcellularLocation>
</comment>
<dbReference type="Gene3D" id="3.30.70.120">
    <property type="match status" value="1"/>
</dbReference>
<dbReference type="OrthoDB" id="265478at2"/>
<keyword evidence="9" id="KW-1185">Reference proteome</keyword>
<dbReference type="InterPro" id="IPR051461">
    <property type="entry name" value="UPF0750_membrane"/>
</dbReference>
<dbReference type="AlphaFoldDB" id="A0A5C6RUY9"/>
<feature type="domain" description="DUF2179" evidence="7">
    <location>
        <begin position="229"/>
        <end position="278"/>
    </location>
</feature>
<dbReference type="EMBL" id="VOOS01000002">
    <property type="protein sequence ID" value="TXB65864.1"/>
    <property type="molecule type" value="Genomic_DNA"/>
</dbReference>
<evidence type="ECO:0000256" key="4">
    <source>
        <dbReference type="ARBA" id="ARBA00022989"/>
    </source>
</evidence>
<dbReference type="PANTHER" id="PTHR33545">
    <property type="entry name" value="UPF0750 MEMBRANE PROTEIN YITT-RELATED"/>
    <property type="match status" value="1"/>
</dbReference>
<keyword evidence="5 6" id="KW-0472">Membrane</keyword>
<proteinExistence type="predicted"/>
<sequence>MKSINLKQELLNYLFIISGSFALAFGVVGFLSPNKIATGGTAGLAIVFHYLTNLPTGTLLALINIPLLLVSVKYLGKYFAIKTIVAIILIGVFIDLLAEFIGLPALSNEPLLATLYGGVIIGIGLGLIFKGGASAGGGTIIAKIVTSKTNMKTGNVILFLDVIVVVLAGIVFKSVELALWSMISIFAASKLIDTVLTGRQSEKIVHISSSKNLSDLSTLIDEALHISGTIVKGNDLALNENKDIIFIVVPNNRLNTLKNLVFVYDNNAKMIVMEATEMLSPTRK</sequence>
<keyword evidence="4 6" id="KW-1133">Transmembrane helix</keyword>
<accession>A0A5C6RUY9</accession>
<dbReference type="GO" id="GO:0005886">
    <property type="term" value="C:plasma membrane"/>
    <property type="evidence" value="ECO:0007669"/>
    <property type="project" value="UniProtKB-SubCell"/>
</dbReference>